<accession>A0A2T0SUH3</accession>
<name>A0A2T0SUH3_9BACT</name>
<dbReference type="OrthoDB" id="964453at2"/>
<comment type="caution">
    <text evidence="1">The sequence shown here is derived from an EMBL/GenBank/DDBJ whole genome shotgun (WGS) entry which is preliminary data.</text>
</comment>
<protein>
    <submittedName>
        <fullName evidence="1">Uncharacterized protein</fullName>
    </submittedName>
</protein>
<proteinExistence type="predicted"/>
<evidence type="ECO:0000313" key="1">
    <source>
        <dbReference type="EMBL" id="PRY37050.1"/>
    </source>
</evidence>
<dbReference type="RefSeq" id="WP_106138530.1">
    <property type="nucleotide sequence ID" value="NZ_PVTE01000011.1"/>
</dbReference>
<organism evidence="1 2">
    <name type="scientific">Spirosoma oryzae</name>
    <dbReference type="NCBI Taxonomy" id="1469603"/>
    <lineage>
        <taxon>Bacteria</taxon>
        <taxon>Pseudomonadati</taxon>
        <taxon>Bacteroidota</taxon>
        <taxon>Cytophagia</taxon>
        <taxon>Cytophagales</taxon>
        <taxon>Cytophagaceae</taxon>
        <taxon>Spirosoma</taxon>
    </lineage>
</organism>
<sequence>MNGFQLYKHYVSRSEVAAWGTADWRYGQLLISAFYLVGITPLFDMLEQAEALGCRIGLVYSHSDGTTPPLPAGIELVKTECTQALLSHSPSHTQWLNSCNY</sequence>
<dbReference type="EMBL" id="PVTE01000011">
    <property type="protein sequence ID" value="PRY37050.1"/>
    <property type="molecule type" value="Genomic_DNA"/>
</dbReference>
<dbReference type="AlphaFoldDB" id="A0A2T0SUH3"/>
<gene>
    <name evidence="1" type="ORF">CLV58_11188</name>
</gene>
<reference evidence="1 2" key="1">
    <citation type="submission" date="2018-03" db="EMBL/GenBank/DDBJ databases">
        <title>Genomic Encyclopedia of Archaeal and Bacterial Type Strains, Phase II (KMG-II): from individual species to whole genera.</title>
        <authorList>
            <person name="Goeker M."/>
        </authorList>
    </citation>
    <scope>NUCLEOTIDE SEQUENCE [LARGE SCALE GENOMIC DNA]</scope>
    <source>
        <strain evidence="1 2">DSM 28354</strain>
    </source>
</reference>
<dbReference type="Proteomes" id="UP000238375">
    <property type="component" value="Unassembled WGS sequence"/>
</dbReference>
<evidence type="ECO:0000313" key="2">
    <source>
        <dbReference type="Proteomes" id="UP000238375"/>
    </source>
</evidence>
<keyword evidence="2" id="KW-1185">Reference proteome</keyword>